<reference evidence="2 3" key="1">
    <citation type="journal article" date="2024" name="Ann. Entomol. Soc. Am.">
        <title>Genomic analyses of the southern and eastern yellowjacket wasps (Hymenoptera: Vespidae) reveal evolutionary signatures of social life.</title>
        <authorList>
            <person name="Catto M.A."/>
            <person name="Caine P.B."/>
            <person name="Orr S.E."/>
            <person name="Hunt B.G."/>
            <person name="Goodisman M.A.D."/>
        </authorList>
    </citation>
    <scope>NUCLEOTIDE SEQUENCE [LARGE SCALE GENOMIC DNA]</scope>
    <source>
        <strain evidence="2">232</strain>
        <tissue evidence="2">Head and thorax</tissue>
    </source>
</reference>
<organism evidence="2 3">
    <name type="scientific">Vespula maculifrons</name>
    <name type="common">Eastern yellow jacket</name>
    <name type="synonym">Wasp</name>
    <dbReference type="NCBI Taxonomy" id="7453"/>
    <lineage>
        <taxon>Eukaryota</taxon>
        <taxon>Metazoa</taxon>
        <taxon>Ecdysozoa</taxon>
        <taxon>Arthropoda</taxon>
        <taxon>Hexapoda</taxon>
        <taxon>Insecta</taxon>
        <taxon>Pterygota</taxon>
        <taxon>Neoptera</taxon>
        <taxon>Endopterygota</taxon>
        <taxon>Hymenoptera</taxon>
        <taxon>Apocrita</taxon>
        <taxon>Aculeata</taxon>
        <taxon>Vespoidea</taxon>
        <taxon>Vespidae</taxon>
        <taxon>Vespinae</taxon>
        <taxon>Vespula</taxon>
    </lineage>
</organism>
<feature type="region of interest" description="Disordered" evidence="1">
    <location>
        <begin position="53"/>
        <end position="81"/>
    </location>
</feature>
<protein>
    <submittedName>
        <fullName evidence="2">Uncharacterized protein</fullName>
    </submittedName>
</protein>
<dbReference type="Proteomes" id="UP001607303">
    <property type="component" value="Unassembled WGS sequence"/>
</dbReference>
<dbReference type="EMBL" id="JAYRBN010000056">
    <property type="protein sequence ID" value="KAL2743155.1"/>
    <property type="molecule type" value="Genomic_DNA"/>
</dbReference>
<keyword evidence="3" id="KW-1185">Reference proteome</keyword>
<dbReference type="AlphaFoldDB" id="A0ABD2CED2"/>
<evidence type="ECO:0000256" key="1">
    <source>
        <dbReference type="SAM" id="MobiDB-lite"/>
    </source>
</evidence>
<comment type="caution">
    <text evidence="2">The sequence shown here is derived from an EMBL/GenBank/DDBJ whole genome shotgun (WGS) entry which is preliminary data.</text>
</comment>
<evidence type="ECO:0000313" key="3">
    <source>
        <dbReference type="Proteomes" id="UP001607303"/>
    </source>
</evidence>
<evidence type="ECO:0000313" key="2">
    <source>
        <dbReference type="EMBL" id="KAL2743155.1"/>
    </source>
</evidence>
<accession>A0ABD2CED2</accession>
<name>A0ABD2CED2_VESMC</name>
<gene>
    <name evidence="2" type="ORF">V1477_008644</name>
</gene>
<proteinExistence type="predicted"/>
<sequence>MVDVTTALPSSAGDSLIGRTRGALRTVRSALGGSGEYLQGLGNRIGSALSNSLEENELTTPSSTPSSPPHQPVKEEEHLARRKLRLPRRVENFSLLCSF</sequence>